<feature type="transmembrane region" description="Helical" evidence="1">
    <location>
        <begin position="59"/>
        <end position="83"/>
    </location>
</feature>
<evidence type="ECO:0000256" key="1">
    <source>
        <dbReference type="SAM" id="Phobius"/>
    </source>
</evidence>
<comment type="caution">
    <text evidence="2">The sequence shown here is derived from an EMBL/GenBank/DDBJ whole genome shotgun (WGS) entry which is preliminary data.</text>
</comment>
<dbReference type="Proteomes" id="UP000711614">
    <property type="component" value="Unassembled WGS sequence"/>
</dbReference>
<reference evidence="2 3" key="1">
    <citation type="submission" date="2021-03" db="EMBL/GenBank/DDBJ databases">
        <title>Sequencing the genomes of 1000 actinobacteria strains.</title>
        <authorList>
            <person name="Klenk H.-P."/>
        </authorList>
    </citation>
    <scope>NUCLEOTIDE SEQUENCE [LARGE SCALE GENOMIC DNA]</scope>
    <source>
        <strain evidence="2 3">DSM 16005</strain>
    </source>
</reference>
<accession>A0ABS4YXM2</accession>
<organism evidence="2 3">
    <name type="scientific">Arthrobacter stackebrandtii</name>
    <dbReference type="NCBI Taxonomy" id="272161"/>
    <lineage>
        <taxon>Bacteria</taxon>
        <taxon>Bacillati</taxon>
        <taxon>Actinomycetota</taxon>
        <taxon>Actinomycetes</taxon>
        <taxon>Micrococcales</taxon>
        <taxon>Micrococcaceae</taxon>
        <taxon>Arthrobacter</taxon>
    </lineage>
</organism>
<feature type="transmembrane region" description="Helical" evidence="1">
    <location>
        <begin position="133"/>
        <end position="152"/>
    </location>
</feature>
<name>A0ABS4YXM2_9MICC</name>
<dbReference type="EMBL" id="JAGIOI010000001">
    <property type="protein sequence ID" value="MBP2413523.1"/>
    <property type="molecule type" value="Genomic_DNA"/>
</dbReference>
<keyword evidence="3" id="KW-1185">Reference proteome</keyword>
<feature type="transmembrane region" description="Helical" evidence="1">
    <location>
        <begin position="26"/>
        <end position="47"/>
    </location>
</feature>
<sequence length="174" mass="18346">MSHPVHPGGGPGDFDRLALGYAQRRVVLVAALLGGLCITVAGATWALSSAALGEPPGNGLTMALVGLGATALGWLATAGLRFTGKEPKTVDGNARADRMSGNRVISGWIAFGLVFAACLAAFFLAPRGQEPDVVALLLMMASFPVVLLLGFYRIRWIMRSRSELYARWLAKHPG</sequence>
<feature type="transmembrane region" description="Helical" evidence="1">
    <location>
        <begin position="104"/>
        <end position="127"/>
    </location>
</feature>
<protein>
    <recommendedName>
        <fullName evidence="4">Transmembrane protein</fullName>
    </recommendedName>
</protein>
<proteinExistence type="predicted"/>
<evidence type="ECO:0000313" key="2">
    <source>
        <dbReference type="EMBL" id="MBP2413523.1"/>
    </source>
</evidence>
<evidence type="ECO:0000313" key="3">
    <source>
        <dbReference type="Proteomes" id="UP000711614"/>
    </source>
</evidence>
<keyword evidence="1" id="KW-0812">Transmembrane</keyword>
<gene>
    <name evidence="2" type="ORF">JOF48_002322</name>
</gene>
<evidence type="ECO:0008006" key="4">
    <source>
        <dbReference type="Google" id="ProtNLM"/>
    </source>
</evidence>
<keyword evidence="1" id="KW-1133">Transmembrane helix</keyword>
<keyword evidence="1" id="KW-0472">Membrane</keyword>
<dbReference type="RefSeq" id="WP_209680885.1">
    <property type="nucleotide sequence ID" value="NZ_JAGIOI010000001.1"/>
</dbReference>